<dbReference type="EMBL" id="JACHJW010000001">
    <property type="protein sequence ID" value="MBB4957065.1"/>
    <property type="molecule type" value="Genomic_DNA"/>
</dbReference>
<keyword evidence="2" id="KW-1185">Reference proteome</keyword>
<keyword evidence="1" id="KW-0418">Kinase</keyword>
<sequence>MSITIPSVLTRNVVENWGDDGTRWLEALPALLDEVARDWQLTVGTPYLLSYHWVTSVTRADGTDAVLKLGVPAGHLELEAQALRAYDGQGAVRLLAEDPKRGALLLERADPGTPAAALVPRDDTEATAAIIAVGRRLHRTPPPGCTLPDVREESESFRAHLRRFPGDDPLPRHLVECAGTLFDELCASAADRFVLHGDLHHDNVLRAEREPWLAIDPHGVVGDPGYECGAVLYNPDPWRREDDLLALVPARIEQLADGFGIPVDRVVAWGFVTAVLSEVWTAQGDGTPGDRALDVATMLYPRLP</sequence>
<dbReference type="Gene3D" id="3.90.1200.10">
    <property type="match status" value="1"/>
</dbReference>
<accession>A0A7W7WMQ4</accession>
<dbReference type="AlphaFoldDB" id="A0A7W7WMQ4"/>
<dbReference type="InterPro" id="IPR011009">
    <property type="entry name" value="Kinase-like_dom_sf"/>
</dbReference>
<keyword evidence="1" id="KW-0808">Transferase</keyword>
<dbReference type="GO" id="GO:0019748">
    <property type="term" value="P:secondary metabolic process"/>
    <property type="evidence" value="ECO:0007669"/>
    <property type="project" value="InterPro"/>
</dbReference>
<dbReference type="InterPro" id="IPR006748">
    <property type="entry name" value="NH2Glyco/OHUrea_AB-resist_kin"/>
</dbReference>
<reference evidence="1 2" key="1">
    <citation type="submission" date="2020-08" db="EMBL/GenBank/DDBJ databases">
        <title>Sequencing the genomes of 1000 actinobacteria strains.</title>
        <authorList>
            <person name="Klenk H.-P."/>
        </authorList>
    </citation>
    <scope>NUCLEOTIDE SEQUENCE [LARGE SCALE GENOMIC DNA]</scope>
    <source>
        <strain evidence="1 2">DSM 45886</strain>
    </source>
</reference>
<evidence type="ECO:0000313" key="1">
    <source>
        <dbReference type="EMBL" id="MBB4957065.1"/>
    </source>
</evidence>
<dbReference type="SUPFAM" id="SSF56112">
    <property type="entry name" value="Protein kinase-like (PK-like)"/>
    <property type="match status" value="1"/>
</dbReference>
<proteinExistence type="predicted"/>
<comment type="caution">
    <text evidence="1">The sequence shown here is derived from an EMBL/GenBank/DDBJ whole genome shotgun (WGS) entry which is preliminary data.</text>
</comment>
<name>A0A7W7WMQ4_9ACTN</name>
<dbReference type="RefSeq" id="WP_184532841.1">
    <property type="nucleotide sequence ID" value="NZ_JACHJW010000001.1"/>
</dbReference>
<dbReference type="GO" id="GO:0050300">
    <property type="term" value="F:aminoglycoside 6-kinase activity"/>
    <property type="evidence" value="ECO:0007669"/>
    <property type="project" value="UniProtKB-EC"/>
</dbReference>
<dbReference type="EC" id="2.7.1.72" evidence="1"/>
<gene>
    <name evidence="1" type="ORF">FHR38_000798</name>
</gene>
<dbReference type="Pfam" id="PF04655">
    <property type="entry name" value="APH_6_hur"/>
    <property type="match status" value="1"/>
</dbReference>
<evidence type="ECO:0000313" key="2">
    <source>
        <dbReference type="Proteomes" id="UP000578819"/>
    </source>
</evidence>
<dbReference type="Proteomes" id="UP000578819">
    <property type="component" value="Unassembled WGS sequence"/>
</dbReference>
<protein>
    <submittedName>
        <fullName evidence="1">Streptomycin 6-kinase</fullName>
        <ecNumber evidence="1">2.7.1.72</ecNumber>
    </submittedName>
</protein>
<organism evidence="1 2">
    <name type="scientific">Micromonospora polyrhachis</name>
    <dbReference type="NCBI Taxonomy" id="1282883"/>
    <lineage>
        <taxon>Bacteria</taxon>
        <taxon>Bacillati</taxon>
        <taxon>Actinomycetota</taxon>
        <taxon>Actinomycetes</taxon>
        <taxon>Micromonosporales</taxon>
        <taxon>Micromonosporaceae</taxon>
        <taxon>Micromonospora</taxon>
    </lineage>
</organism>